<accession>A0A8H7CR92</accession>
<evidence type="ECO:0000313" key="1">
    <source>
        <dbReference type="EMBL" id="KAF7345312.1"/>
    </source>
</evidence>
<gene>
    <name evidence="1" type="ORF">MSAN_01908000</name>
</gene>
<dbReference type="OrthoDB" id="3006414at2759"/>
<dbReference type="EMBL" id="JACAZH010000020">
    <property type="protein sequence ID" value="KAF7345312.1"/>
    <property type="molecule type" value="Genomic_DNA"/>
</dbReference>
<keyword evidence="2" id="KW-1185">Reference proteome</keyword>
<dbReference type="AlphaFoldDB" id="A0A8H7CR92"/>
<proteinExistence type="predicted"/>
<comment type="caution">
    <text evidence="1">The sequence shown here is derived from an EMBL/GenBank/DDBJ whole genome shotgun (WGS) entry which is preliminary data.</text>
</comment>
<protein>
    <submittedName>
        <fullName evidence="1">Uncharacterized protein</fullName>
    </submittedName>
</protein>
<organism evidence="1 2">
    <name type="scientific">Mycena sanguinolenta</name>
    <dbReference type="NCBI Taxonomy" id="230812"/>
    <lineage>
        <taxon>Eukaryota</taxon>
        <taxon>Fungi</taxon>
        <taxon>Dikarya</taxon>
        <taxon>Basidiomycota</taxon>
        <taxon>Agaricomycotina</taxon>
        <taxon>Agaricomycetes</taxon>
        <taxon>Agaricomycetidae</taxon>
        <taxon>Agaricales</taxon>
        <taxon>Marasmiineae</taxon>
        <taxon>Mycenaceae</taxon>
        <taxon>Mycena</taxon>
    </lineage>
</organism>
<reference evidence="1" key="1">
    <citation type="submission" date="2020-05" db="EMBL/GenBank/DDBJ databases">
        <title>Mycena genomes resolve the evolution of fungal bioluminescence.</title>
        <authorList>
            <person name="Tsai I.J."/>
        </authorList>
    </citation>
    <scope>NUCLEOTIDE SEQUENCE</scope>
    <source>
        <strain evidence="1">160909Yilan</strain>
    </source>
</reference>
<dbReference type="Proteomes" id="UP000623467">
    <property type="component" value="Unassembled WGS sequence"/>
</dbReference>
<evidence type="ECO:0000313" key="2">
    <source>
        <dbReference type="Proteomes" id="UP000623467"/>
    </source>
</evidence>
<name>A0A8H7CR92_9AGAR</name>
<sequence>MSANTLIAFGSSSDSYFIGHGRRHFVENMPEGFMNHAKTDLNIGMTTWISINPATGFWVTYNVATGKFHFNANINETIRDHFTGANGKAAANFVSFPNCNDPGHFFVKGKDTGAWNAFLDNYFISKINVAKAELIDFDAGLTGMLFGKGKSYIMMFQTGFIANLDDDEVTTEEHPLYKVLAQYGSGWCIERGSSLCFYDSRFFYLKFKRPGQSEIKMHWNLPTHMNEKLLELRQLAEQPEEQMAMMQDEQAWMQVSQMRMNAELQMSNMMANMMHRGGLGILAAASGGNVEVVERYY</sequence>